<comment type="caution">
    <text evidence="2">The sequence shown here is derived from an EMBL/GenBank/DDBJ whole genome shotgun (WGS) entry which is preliminary data.</text>
</comment>
<dbReference type="SUPFAM" id="SSF53448">
    <property type="entry name" value="Nucleotide-diphospho-sugar transferases"/>
    <property type="match status" value="1"/>
</dbReference>
<dbReference type="Proteomes" id="UP000297641">
    <property type="component" value="Unassembled WGS sequence"/>
</dbReference>
<protein>
    <submittedName>
        <fullName evidence="2">Glycosyltransferase</fullName>
    </submittedName>
</protein>
<gene>
    <name evidence="2" type="ORF">EHQ43_12745</name>
</gene>
<dbReference type="GO" id="GO:0016740">
    <property type="term" value="F:transferase activity"/>
    <property type="evidence" value="ECO:0007669"/>
    <property type="project" value="UniProtKB-KW"/>
</dbReference>
<feature type="domain" description="Glycosyltransferase 2-like" evidence="1">
    <location>
        <begin position="10"/>
        <end position="172"/>
    </location>
</feature>
<dbReference type="Gene3D" id="3.90.550.10">
    <property type="entry name" value="Spore Coat Polysaccharide Biosynthesis Protein SpsA, Chain A"/>
    <property type="match status" value="1"/>
</dbReference>
<evidence type="ECO:0000313" key="3">
    <source>
        <dbReference type="Proteomes" id="UP000297641"/>
    </source>
</evidence>
<proteinExistence type="predicted"/>
<keyword evidence="2" id="KW-0808">Transferase</keyword>
<name>A0A7I0HQA4_9LEPT</name>
<dbReference type="PANTHER" id="PTHR43685:SF2">
    <property type="entry name" value="GLYCOSYLTRANSFERASE 2-LIKE DOMAIN-CONTAINING PROTEIN"/>
    <property type="match status" value="1"/>
</dbReference>
<evidence type="ECO:0000313" key="2">
    <source>
        <dbReference type="EMBL" id="TGL04248.1"/>
    </source>
</evidence>
<accession>A0A7I0HQA4</accession>
<dbReference type="AlphaFoldDB" id="A0A7I0HQA4"/>
<sequence length="328" mass="38395">MTVTEYPLISVILPTFNRRHLVERAILSVIYQTYPNWELLIIDDGSTDGSWVYLLSKILEWKRQVQSFGRLEKTIQIHQTEHRGVSSARNFGIQIARGEWISFIDSDDEWYPEKLKKQIQFHQKHTNIYFSQTNEVWNKKGNLLEPKGKYKKKSGHFLQESLALCMVTCSSFFAKKESLATIGMFREEMKTCEDYDLWNRILLSGFSIGLIEENLLTRYGGHHDQLSNQFQGIERFRLYSLLCIWNEIIGEHETDRVPKGTNANLALTSFNDRNFLSLSIQFRLNTLVQGREKRGKNLQFLQQIKDLFLTNQSIPKKDLLTLLDDSLF</sequence>
<dbReference type="InterPro" id="IPR050834">
    <property type="entry name" value="Glycosyltransf_2"/>
</dbReference>
<dbReference type="PANTHER" id="PTHR43685">
    <property type="entry name" value="GLYCOSYLTRANSFERASE"/>
    <property type="match status" value="1"/>
</dbReference>
<dbReference type="Pfam" id="PF00535">
    <property type="entry name" value="Glycos_transf_2"/>
    <property type="match status" value="1"/>
</dbReference>
<organism evidence="2 3">
    <name type="scientific">Leptospira bouyouniensis</name>
    <dbReference type="NCBI Taxonomy" id="2484911"/>
    <lineage>
        <taxon>Bacteria</taxon>
        <taxon>Pseudomonadati</taxon>
        <taxon>Spirochaetota</taxon>
        <taxon>Spirochaetia</taxon>
        <taxon>Leptospirales</taxon>
        <taxon>Leptospiraceae</taxon>
        <taxon>Leptospira</taxon>
    </lineage>
</organism>
<dbReference type="InterPro" id="IPR001173">
    <property type="entry name" value="Glyco_trans_2-like"/>
</dbReference>
<reference evidence="2 3" key="1">
    <citation type="journal article" date="2019" name="PLoS Negl. Trop. Dis.">
        <title>Revisiting the worldwide diversity of Leptospira species in the environment.</title>
        <authorList>
            <person name="Vincent A.T."/>
            <person name="Schiettekatte O."/>
            <person name="Bourhy P."/>
            <person name="Veyrier F.J."/>
            <person name="Picardeau M."/>
        </authorList>
    </citation>
    <scope>NUCLEOTIDE SEQUENCE [LARGE SCALE GENOMIC DNA]</scope>
    <source>
        <strain evidence="2 3">201800273</strain>
    </source>
</reference>
<evidence type="ECO:0000259" key="1">
    <source>
        <dbReference type="Pfam" id="PF00535"/>
    </source>
</evidence>
<dbReference type="InterPro" id="IPR029044">
    <property type="entry name" value="Nucleotide-diphossugar_trans"/>
</dbReference>
<dbReference type="EMBL" id="RQFT01000011">
    <property type="protein sequence ID" value="TGL04248.1"/>
    <property type="molecule type" value="Genomic_DNA"/>
</dbReference>
<dbReference type="RefSeq" id="WP_135771389.1">
    <property type="nucleotide sequence ID" value="NZ_RQFT01000011.1"/>
</dbReference>